<evidence type="ECO:0000313" key="2">
    <source>
        <dbReference type="EMBL" id="MBM6876595.1"/>
    </source>
</evidence>
<keyword evidence="3" id="KW-1185">Reference proteome</keyword>
<organism evidence="2 3">
    <name type="scientific">Anaerotignum lactatifermentans</name>
    <dbReference type="NCBI Taxonomy" id="160404"/>
    <lineage>
        <taxon>Bacteria</taxon>
        <taxon>Bacillati</taxon>
        <taxon>Bacillota</taxon>
        <taxon>Clostridia</taxon>
        <taxon>Lachnospirales</taxon>
        <taxon>Anaerotignaceae</taxon>
        <taxon>Anaerotignum</taxon>
    </lineage>
</organism>
<protein>
    <submittedName>
        <fullName evidence="2">Rrf2 family transcriptional regulator</fullName>
    </submittedName>
</protein>
<keyword evidence="1" id="KW-0238">DNA-binding</keyword>
<gene>
    <name evidence="2" type="ORF">H9X83_00265</name>
</gene>
<name>A0ABS2G7B9_9FIRM</name>
<dbReference type="RefSeq" id="WP_205132490.1">
    <property type="nucleotide sequence ID" value="NZ_JACSNT010000001.1"/>
</dbReference>
<dbReference type="InterPro" id="IPR030489">
    <property type="entry name" value="TR_Rrf2-type_CS"/>
</dbReference>
<dbReference type="Proteomes" id="UP000729290">
    <property type="component" value="Unassembled WGS sequence"/>
</dbReference>
<dbReference type="InterPro" id="IPR036388">
    <property type="entry name" value="WH-like_DNA-bd_sf"/>
</dbReference>
<evidence type="ECO:0000313" key="3">
    <source>
        <dbReference type="Proteomes" id="UP000729290"/>
    </source>
</evidence>
<dbReference type="EMBL" id="JACSNV010000001">
    <property type="protein sequence ID" value="MBM6876595.1"/>
    <property type="molecule type" value="Genomic_DNA"/>
</dbReference>
<reference evidence="2 3" key="1">
    <citation type="journal article" date="2021" name="Sci. Rep.">
        <title>The distribution of antibiotic resistance genes in chicken gut microbiota commensals.</title>
        <authorList>
            <person name="Juricova H."/>
            <person name="Matiasovicova J."/>
            <person name="Kubasova T."/>
            <person name="Cejkova D."/>
            <person name="Rychlik I."/>
        </authorList>
    </citation>
    <scope>NUCLEOTIDE SEQUENCE [LARGE SCALE GENOMIC DNA]</scope>
    <source>
        <strain evidence="2 3">An431b</strain>
    </source>
</reference>
<dbReference type="Gene3D" id="1.10.10.10">
    <property type="entry name" value="Winged helix-like DNA-binding domain superfamily/Winged helix DNA-binding domain"/>
    <property type="match status" value="1"/>
</dbReference>
<dbReference type="PANTHER" id="PTHR33221">
    <property type="entry name" value="WINGED HELIX-TURN-HELIX TRANSCRIPTIONAL REGULATOR, RRF2 FAMILY"/>
    <property type="match status" value="1"/>
</dbReference>
<dbReference type="InterPro" id="IPR000944">
    <property type="entry name" value="Tscrpt_reg_Rrf2"/>
</dbReference>
<sequence>MKISTKGRYGIRLMLSLALHYEKGTLALKSIAREQDISEKYLEQIINPLTKSGLVKSYRGAQGGYILTRNPMEITIGEVLRLLEGSLSPVDCVDNPMCPNSDTCVSLSVWKKMKEALDDVVDNISLADLAEEYKEKHPDGEPAGGCVKK</sequence>
<dbReference type="InterPro" id="IPR036390">
    <property type="entry name" value="WH_DNA-bd_sf"/>
</dbReference>
<comment type="caution">
    <text evidence="2">The sequence shown here is derived from an EMBL/GenBank/DDBJ whole genome shotgun (WGS) entry which is preliminary data.</text>
</comment>
<dbReference type="PROSITE" id="PS51197">
    <property type="entry name" value="HTH_RRF2_2"/>
    <property type="match status" value="1"/>
</dbReference>
<proteinExistence type="predicted"/>
<dbReference type="Pfam" id="PF02082">
    <property type="entry name" value="Rrf2"/>
    <property type="match status" value="1"/>
</dbReference>
<evidence type="ECO:0000256" key="1">
    <source>
        <dbReference type="ARBA" id="ARBA00023125"/>
    </source>
</evidence>
<accession>A0ABS2G7B9</accession>
<dbReference type="SUPFAM" id="SSF46785">
    <property type="entry name" value="Winged helix' DNA-binding domain"/>
    <property type="match status" value="1"/>
</dbReference>
<dbReference type="PROSITE" id="PS01332">
    <property type="entry name" value="HTH_RRF2_1"/>
    <property type="match status" value="1"/>
</dbReference>
<dbReference type="NCBIfam" id="TIGR00738">
    <property type="entry name" value="rrf2_super"/>
    <property type="match status" value="1"/>
</dbReference>
<dbReference type="PANTHER" id="PTHR33221:SF5">
    <property type="entry name" value="HTH-TYPE TRANSCRIPTIONAL REGULATOR ISCR"/>
    <property type="match status" value="1"/>
</dbReference>